<feature type="region of interest" description="Disordered" evidence="1">
    <location>
        <begin position="35"/>
        <end position="70"/>
    </location>
</feature>
<protein>
    <submittedName>
        <fullName evidence="3">Uncharacterized protein</fullName>
    </submittedName>
</protein>
<sequence length="269" mass="30560">MASTHPHNYQQPPNKFLTLQQDVRLPSLKELNFGWKHAGSTSSSSSLLEPQFQQPQQQQQPPPAHPVEVSRHWNQRQTPVVQQHTPPLSAGHDVVKRDSAGYAHPGMPLSVQIQHTDTPRSPAQQKRPRQSSSNTNSVSRDIRETTRTRSMARTRLKILHISKSRSLHRRRRRRHRPMKFLIILCLSPALCPIIINRHICSQDHQSSRIRQIHIRHRVHRLLHHLRDHGLSSNSSSSSSSSTLSSSTLLNLLSSLSNLNSSSSNHSINT</sequence>
<gene>
    <name evidence="3" type="ORF">FA15DRAFT_131274</name>
</gene>
<keyword evidence="2" id="KW-1133">Transmembrane helix</keyword>
<keyword evidence="2" id="KW-0812">Transmembrane</keyword>
<proteinExistence type="predicted"/>
<evidence type="ECO:0000313" key="3">
    <source>
        <dbReference type="EMBL" id="TFK27754.1"/>
    </source>
</evidence>
<feature type="compositionally biased region" description="Low complexity" evidence="1">
    <location>
        <begin position="40"/>
        <end position="59"/>
    </location>
</feature>
<dbReference type="Proteomes" id="UP000307440">
    <property type="component" value="Unassembled WGS sequence"/>
</dbReference>
<evidence type="ECO:0000313" key="4">
    <source>
        <dbReference type="Proteomes" id="UP000307440"/>
    </source>
</evidence>
<feature type="compositionally biased region" description="Polar residues" evidence="1">
    <location>
        <begin position="112"/>
        <end position="139"/>
    </location>
</feature>
<dbReference type="AlphaFoldDB" id="A0A5C3L423"/>
<keyword evidence="4" id="KW-1185">Reference proteome</keyword>
<dbReference type="OrthoDB" id="2162994at2759"/>
<keyword evidence="2" id="KW-0472">Membrane</keyword>
<feature type="region of interest" description="Disordered" evidence="1">
    <location>
        <begin position="112"/>
        <end position="149"/>
    </location>
</feature>
<evidence type="ECO:0000256" key="2">
    <source>
        <dbReference type="SAM" id="Phobius"/>
    </source>
</evidence>
<name>A0A5C3L423_COPMA</name>
<feature type="transmembrane region" description="Helical" evidence="2">
    <location>
        <begin position="178"/>
        <end position="195"/>
    </location>
</feature>
<organism evidence="3 4">
    <name type="scientific">Coprinopsis marcescibilis</name>
    <name type="common">Agaric fungus</name>
    <name type="synonym">Psathyrella marcescibilis</name>
    <dbReference type="NCBI Taxonomy" id="230819"/>
    <lineage>
        <taxon>Eukaryota</taxon>
        <taxon>Fungi</taxon>
        <taxon>Dikarya</taxon>
        <taxon>Basidiomycota</taxon>
        <taxon>Agaricomycotina</taxon>
        <taxon>Agaricomycetes</taxon>
        <taxon>Agaricomycetidae</taxon>
        <taxon>Agaricales</taxon>
        <taxon>Agaricineae</taxon>
        <taxon>Psathyrellaceae</taxon>
        <taxon>Coprinopsis</taxon>
    </lineage>
</organism>
<accession>A0A5C3L423</accession>
<reference evidence="3 4" key="1">
    <citation type="journal article" date="2019" name="Nat. Ecol. Evol.">
        <title>Megaphylogeny resolves global patterns of mushroom evolution.</title>
        <authorList>
            <person name="Varga T."/>
            <person name="Krizsan K."/>
            <person name="Foldi C."/>
            <person name="Dima B."/>
            <person name="Sanchez-Garcia M."/>
            <person name="Sanchez-Ramirez S."/>
            <person name="Szollosi G.J."/>
            <person name="Szarkandi J.G."/>
            <person name="Papp V."/>
            <person name="Albert L."/>
            <person name="Andreopoulos W."/>
            <person name="Angelini C."/>
            <person name="Antonin V."/>
            <person name="Barry K.W."/>
            <person name="Bougher N.L."/>
            <person name="Buchanan P."/>
            <person name="Buyck B."/>
            <person name="Bense V."/>
            <person name="Catcheside P."/>
            <person name="Chovatia M."/>
            <person name="Cooper J."/>
            <person name="Damon W."/>
            <person name="Desjardin D."/>
            <person name="Finy P."/>
            <person name="Geml J."/>
            <person name="Haridas S."/>
            <person name="Hughes K."/>
            <person name="Justo A."/>
            <person name="Karasinski D."/>
            <person name="Kautmanova I."/>
            <person name="Kiss B."/>
            <person name="Kocsube S."/>
            <person name="Kotiranta H."/>
            <person name="LaButti K.M."/>
            <person name="Lechner B.E."/>
            <person name="Liimatainen K."/>
            <person name="Lipzen A."/>
            <person name="Lukacs Z."/>
            <person name="Mihaltcheva S."/>
            <person name="Morgado L.N."/>
            <person name="Niskanen T."/>
            <person name="Noordeloos M.E."/>
            <person name="Ohm R.A."/>
            <person name="Ortiz-Santana B."/>
            <person name="Ovrebo C."/>
            <person name="Racz N."/>
            <person name="Riley R."/>
            <person name="Savchenko A."/>
            <person name="Shiryaev A."/>
            <person name="Soop K."/>
            <person name="Spirin V."/>
            <person name="Szebenyi C."/>
            <person name="Tomsovsky M."/>
            <person name="Tulloss R.E."/>
            <person name="Uehling J."/>
            <person name="Grigoriev I.V."/>
            <person name="Vagvolgyi C."/>
            <person name="Papp T."/>
            <person name="Martin F.M."/>
            <person name="Miettinen O."/>
            <person name="Hibbett D.S."/>
            <person name="Nagy L.G."/>
        </authorList>
    </citation>
    <scope>NUCLEOTIDE SEQUENCE [LARGE SCALE GENOMIC DNA]</scope>
    <source>
        <strain evidence="3 4">CBS 121175</strain>
    </source>
</reference>
<dbReference type="EMBL" id="ML210161">
    <property type="protein sequence ID" value="TFK27754.1"/>
    <property type="molecule type" value="Genomic_DNA"/>
</dbReference>
<evidence type="ECO:0000256" key="1">
    <source>
        <dbReference type="SAM" id="MobiDB-lite"/>
    </source>
</evidence>